<sequence length="117" mass="13766">MNAYIELAKLMLPEEISKSFSLVKVEEEKVEQDKRLHLYLEELNIPPDHVDVLKPNGFYPESLMGDFPIRDRQAVLHLRRRRWLDARGQSVSRDWSLICKGTRYSNEFAAFLKEFVG</sequence>
<dbReference type="KEGG" id="alkq:M9189_06040"/>
<evidence type="ECO:0000313" key="3">
    <source>
        <dbReference type="EMBL" id="URW80678.1"/>
    </source>
</evidence>
<proteinExistence type="predicted"/>
<evidence type="ECO:0000313" key="2">
    <source>
        <dbReference type="EMBL" id="URW80664.1"/>
    </source>
</evidence>
<evidence type="ECO:0000313" key="4">
    <source>
        <dbReference type="EMBL" id="URW80899.1"/>
    </source>
</evidence>
<reference evidence="3" key="1">
    <citation type="submission" date="2022-05" db="EMBL/GenBank/DDBJ databases">
        <authorList>
            <person name="Sun X."/>
        </authorList>
    </citation>
    <scope>NUCLEOTIDE SEQUENCE</scope>
    <source>
        <strain evidence="3">Ai-910</strain>
    </source>
</reference>
<keyword evidence="6" id="KW-1185">Reference proteome</keyword>
<evidence type="ECO:0000313" key="6">
    <source>
        <dbReference type="Proteomes" id="UP001056426"/>
    </source>
</evidence>
<dbReference type="Proteomes" id="UP001056426">
    <property type="component" value="Chromosome"/>
</dbReference>
<reference evidence="3" key="2">
    <citation type="submission" date="2022-06" db="EMBL/GenBank/DDBJ databases">
        <title>Xiashengella guii gen. nov. sp. nov., a bacterium isolated form anaerobic digestion tank.</title>
        <authorList>
            <person name="Huang H."/>
        </authorList>
    </citation>
    <scope>NUCLEOTIDE SEQUENCE</scope>
    <source>
        <strain evidence="3">Ai-910</strain>
    </source>
</reference>
<dbReference type="EMBL" id="CP098400">
    <property type="protein sequence ID" value="URW79435.1"/>
    <property type="molecule type" value="Genomic_DNA"/>
</dbReference>
<dbReference type="AlphaFoldDB" id="A0A9J6ZSW1"/>
<evidence type="ECO:0000313" key="1">
    <source>
        <dbReference type="EMBL" id="URW79435.1"/>
    </source>
</evidence>
<dbReference type="EMBL" id="CP098400">
    <property type="protein sequence ID" value="URW80664.1"/>
    <property type="molecule type" value="Genomic_DNA"/>
</dbReference>
<dbReference type="EMBL" id="CP098400">
    <property type="protein sequence ID" value="URW80678.1"/>
    <property type="molecule type" value="Genomic_DNA"/>
</dbReference>
<organism evidence="3 6">
    <name type="scientific">Xiashengella succiniciproducens</name>
    <dbReference type="NCBI Taxonomy" id="2949635"/>
    <lineage>
        <taxon>Bacteria</taxon>
        <taxon>Pseudomonadati</taxon>
        <taxon>Bacteroidota</taxon>
        <taxon>Bacteroidia</taxon>
        <taxon>Marinilabiliales</taxon>
        <taxon>Marinilabiliaceae</taxon>
        <taxon>Xiashengella</taxon>
    </lineage>
</organism>
<dbReference type="KEGG" id="alkq:M9189_11275"/>
<evidence type="ECO:0000313" key="5">
    <source>
        <dbReference type="EMBL" id="URW80910.1"/>
    </source>
</evidence>
<dbReference type="EMBL" id="CP098400">
    <property type="protein sequence ID" value="URW80910.1"/>
    <property type="molecule type" value="Genomic_DNA"/>
</dbReference>
<accession>A0A9J6ZSW1</accession>
<name>A0A9J6ZSW1_9BACT</name>
<dbReference type="KEGG" id="alkq:M9189_04850"/>
<dbReference type="EMBL" id="CP098400">
    <property type="protein sequence ID" value="URW80899.1"/>
    <property type="molecule type" value="Genomic_DNA"/>
</dbReference>
<dbReference type="RefSeq" id="WP_088656172.1">
    <property type="nucleotide sequence ID" value="NZ_CP098400.1"/>
</dbReference>
<protein>
    <submittedName>
        <fullName evidence="3">Transposase</fullName>
    </submittedName>
</protein>
<dbReference type="KEGG" id="alkq:M9189_05985"/>
<gene>
    <name evidence="2" type="ORF">M9189_04780</name>
    <name evidence="3" type="ORF">M9189_04850</name>
    <name evidence="4" type="ORF">M9189_05985</name>
    <name evidence="5" type="ORF">M9189_06040</name>
    <name evidence="1" type="ORF">M9189_11275</name>
</gene>
<dbReference type="KEGG" id="alkq:M9189_04780"/>